<accession>A0ACC0ABL7</accession>
<comment type="caution">
    <text evidence="1">The sequence shown here is derived from an EMBL/GenBank/DDBJ whole genome shotgun (WGS) entry which is preliminary data.</text>
</comment>
<dbReference type="Proteomes" id="UP001060085">
    <property type="component" value="Linkage Group LG06"/>
</dbReference>
<evidence type="ECO:0000313" key="1">
    <source>
        <dbReference type="EMBL" id="KAI5657569.1"/>
    </source>
</evidence>
<reference evidence="2" key="1">
    <citation type="journal article" date="2023" name="Nat. Plants">
        <title>Single-cell RNA sequencing provides a high-resolution roadmap for understanding the multicellular compartmentation of specialized metabolism.</title>
        <authorList>
            <person name="Sun S."/>
            <person name="Shen X."/>
            <person name="Li Y."/>
            <person name="Li Y."/>
            <person name="Wang S."/>
            <person name="Li R."/>
            <person name="Zhang H."/>
            <person name="Shen G."/>
            <person name="Guo B."/>
            <person name="Wei J."/>
            <person name="Xu J."/>
            <person name="St-Pierre B."/>
            <person name="Chen S."/>
            <person name="Sun C."/>
        </authorList>
    </citation>
    <scope>NUCLEOTIDE SEQUENCE [LARGE SCALE GENOMIC DNA]</scope>
</reference>
<name>A0ACC0ABL7_CATRO</name>
<dbReference type="EMBL" id="CM044706">
    <property type="protein sequence ID" value="KAI5657569.1"/>
    <property type="molecule type" value="Genomic_DNA"/>
</dbReference>
<gene>
    <name evidence="1" type="ORF">M9H77_26362</name>
</gene>
<protein>
    <submittedName>
        <fullName evidence="1">Uncharacterized protein</fullName>
    </submittedName>
</protein>
<keyword evidence="2" id="KW-1185">Reference proteome</keyword>
<proteinExistence type="predicted"/>
<organism evidence="1 2">
    <name type="scientific">Catharanthus roseus</name>
    <name type="common">Madagascar periwinkle</name>
    <name type="synonym">Vinca rosea</name>
    <dbReference type="NCBI Taxonomy" id="4058"/>
    <lineage>
        <taxon>Eukaryota</taxon>
        <taxon>Viridiplantae</taxon>
        <taxon>Streptophyta</taxon>
        <taxon>Embryophyta</taxon>
        <taxon>Tracheophyta</taxon>
        <taxon>Spermatophyta</taxon>
        <taxon>Magnoliopsida</taxon>
        <taxon>eudicotyledons</taxon>
        <taxon>Gunneridae</taxon>
        <taxon>Pentapetalae</taxon>
        <taxon>asterids</taxon>
        <taxon>lamiids</taxon>
        <taxon>Gentianales</taxon>
        <taxon>Apocynaceae</taxon>
        <taxon>Rauvolfioideae</taxon>
        <taxon>Vinceae</taxon>
        <taxon>Catharanthinae</taxon>
        <taxon>Catharanthus</taxon>
    </lineage>
</organism>
<evidence type="ECO:0000313" key="2">
    <source>
        <dbReference type="Proteomes" id="UP001060085"/>
    </source>
</evidence>
<sequence length="224" mass="23488">MASSGSQNSGQNFFGAISIPATSLGNITITSCSTGVKYKLYPVECFSPPQKSRGYPMGNEYLQYLASATLFAGIAAGPNSPATNQSSRIVGTSIATGNRASSAVGISTIAGILPSETALQCTKRKCTRFVVPCSKRGDLYVEDSEGEEGGLTPNRNQQRRILSTVLQACLLKLLSPTAGDLSASTSQTTEPANLSLYDVVAFDIEDLMVLLGNPVAGNEEHPVD</sequence>